<dbReference type="InterPro" id="IPR042118">
    <property type="entry name" value="QueA_dom1"/>
</dbReference>
<evidence type="ECO:0000313" key="6">
    <source>
        <dbReference type="Proteomes" id="UP001597045"/>
    </source>
</evidence>
<dbReference type="EMBL" id="JBHTIS010003575">
    <property type="protein sequence ID" value="MFD1051414.1"/>
    <property type="molecule type" value="Genomic_DNA"/>
</dbReference>
<dbReference type="SUPFAM" id="SSF111337">
    <property type="entry name" value="QueA-like"/>
    <property type="match status" value="1"/>
</dbReference>
<keyword evidence="3" id="KW-0949">S-adenosyl-L-methionine</keyword>
<dbReference type="PANTHER" id="PTHR30307">
    <property type="entry name" value="S-ADENOSYLMETHIONINE:TRNA RIBOSYLTRANSFERASE-ISOMERASE"/>
    <property type="match status" value="1"/>
</dbReference>
<keyword evidence="6" id="KW-1185">Reference proteome</keyword>
<name>A0ABW3MQ14_9PSEU</name>
<accession>A0ABW3MQ14</accession>
<feature type="non-terminal residue" evidence="5">
    <location>
        <position position="92"/>
    </location>
</feature>
<keyword evidence="4" id="KW-0671">Queuosine biosynthesis</keyword>
<reference evidence="6" key="1">
    <citation type="journal article" date="2019" name="Int. J. Syst. Evol. Microbiol.">
        <title>The Global Catalogue of Microorganisms (GCM) 10K type strain sequencing project: providing services to taxonomists for standard genome sequencing and annotation.</title>
        <authorList>
            <consortium name="The Broad Institute Genomics Platform"/>
            <consortium name="The Broad Institute Genome Sequencing Center for Infectious Disease"/>
            <person name="Wu L."/>
            <person name="Ma J."/>
        </authorList>
    </citation>
    <scope>NUCLEOTIDE SEQUENCE [LARGE SCALE GENOMIC DNA]</scope>
    <source>
        <strain evidence="6">JCM 31486</strain>
    </source>
</reference>
<gene>
    <name evidence="5" type="ORF">ACFQ1S_40670</name>
</gene>
<evidence type="ECO:0000256" key="2">
    <source>
        <dbReference type="ARBA" id="ARBA00022679"/>
    </source>
</evidence>
<evidence type="ECO:0000256" key="4">
    <source>
        <dbReference type="ARBA" id="ARBA00022785"/>
    </source>
</evidence>
<protein>
    <submittedName>
        <fullName evidence="5">S-adenosylmethionine:tRNA ribosyltransferase-isomerase</fullName>
    </submittedName>
</protein>
<evidence type="ECO:0000313" key="5">
    <source>
        <dbReference type="EMBL" id="MFD1051414.1"/>
    </source>
</evidence>
<evidence type="ECO:0000256" key="1">
    <source>
        <dbReference type="ARBA" id="ARBA00022490"/>
    </source>
</evidence>
<dbReference type="InterPro" id="IPR036100">
    <property type="entry name" value="QueA_sf"/>
</dbReference>
<keyword evidence="1" id="KW-0963">Cytoplasm</keyword>
<dbReference type="Gene3D" id="3.40.1780.10">
    <property type="entry name" value="QueA-like"/>
    <property type="match status" value="1"/>
</dbReference>
<evidence type="ECO:0000256" key="3">
    <source>
        <dbReference type="ARBA" id="ARBA00022691"/>
    </source>
</evidence>
<dbReference type="Proteomes" id="UP001597045">
    <property type="component" value="Unassembled WGS sequence"/>
</dbReference>
<organism evidence="5 6">
    <name type="scientific">Kibdelosporangium lantanae</name>
    <dbReference type="NCBI Taxonomy" id="1497396"/>
    <lineage>
        <taxon>Bacteria</taxon>
        <taxon>Bacillati</taxon>
        <taxon>Actinomycetota</taxon>
        <taxon>Actinomycetes</taxon>
        <taxon>Pseudonocardiales</taxon>
        <taxon>Pseudonocardiaceae</taxon>
        <taxon>Kibdelosporangium</taxon>
    </lineage>
</organism>
<dbReference type="InterPro" id="IPR003699">
    <property type="entry name" value="QueA"/>
</dbReference>
<dbReference type="PANTHER" id="PTHR30307:SF0">
    <property type="entry name" value="S-ADENOSYLMETHIONINE:TRNA RIBOSYLTRANSFERASE-ISOMERASE"/>
    <property type="match status" value="1"/>
</dbReference>
<proteinExistence type="predicted"/>
<dbReference type="Pfam" id="PF02547">
    <property type="entry name" value="Queuosine_synth"/>
    <property type="match status" value="1"/>
</dbReference>
<comment type="caution">
    <text evidence="5">The sequence shown here is derived from an EMBL/GenBank/DDBJ whole genome shotgun (WGS) entry which is preliminary data.</text>
</comment>
<sequence>MITSAVEPPEAHGVARDGVRMLVASPDGVTHARFVDLPRFLNPGDLVVVNNSGTLPAAVTGHRAGVEVTVHFSTQLDDRDWLVELRPPGAAT</sequence>
<keyword evidence="2" id="KW-0808">Transferase</keyword>